<evidence type="ECO:0000256" key="2">
    <source>
        <dbReference type="PIRSR" id="PIRSR640198-2"/>
    </source>
</evidence>
<gene>
    <name evidence="4" type="ORF">RR45_GL001417</name>
    <name evidence="5" type="ORF">SAMN02746068_02089</name>
</gene>
<evidence type="ECO:0000313" key="5">
    <source>
        <dbReference type="EMBL" id="SFZ76797.1"/>
    </source>
</evidence>
<dbReference type="PANTHER" id="PTHR13504">
    <property type="entry name" value="FIDO DOMAIN-CONTAINING PROTEIN DDB_G0283145"/>
    <property type="match status" value="1"/>
</dbReference>
<sequence>MKYEKLRILSYDGDVKEEYSKRFNSYTTIKTNIRIHPFFREQRILDETFELFYLPLPSMLRKEEEIRYNSEKLKNLEANLPGVAKFNIIASNITDEIQSSNETEGIESSKMEISETILMREKKTRTNKRFLGIVNMYMSLMNEETYLSIKEPKDFRDIYNSLFEDEQSITEWPDGKLFRDLPVSLKRKKDDSIAHIGDANEQEIINSLEKLIFFMNSKDYPFLEKCIISHYYLEYIHPFYDGNGRLGRFIISSYLARKLDLFTGVSISNSINKNREKYYDALLEVSNPRNQGEVTHLIEDLLEIILEGQNNSLNQLKEATAKMNVLDDYLKSVKDIKGNEKNVLYGYLQDYVFASYQNLEDSTIANFLGFSRYKMNQLLDKLTDLGYLIKVKQKPAIHKLSDSVLEKINL</sequence>
<keyword evidence="7" id="KW-1185">Reference proteome</keyword>
<proteinExistence type="predicted"/>
<evidence type="ECO:0000313" key="7">
    <source>
        <dbReference type="Proteomes" id="UP000218979"/>
    </source>
</evidence>
<dbReference type="InterPro" id="IPR003812">
    <property type="entry name" value="Fido"/>
</dbReference>
<keyword evidence="2" id="KW-0067">ATP-binding</keyword>
<dbReference type="OrthoDB" id="9813719at2"/>
<dbReference type="GO" id="GO:0005524">
    <property type="term" value="F:ATP binding"/>
    <property type="evidence" value="ECO:0007669"/>
    <property type="project" value="UniProtKB-KW"/>
</dbReference>
<evidence type="ECO:0000256" key="1">
    <source>
        <dbReference type="PIRSR" id="PIRSR640198-1"/>
    </source>
</evidence>
<dbReference type="RefSeq" id="WP_031367172.1">
    <property type="nucleotide sequence ID" value="NZ_FPKS01000021.1"/>
</dbReference>
<name>A0A1K2HJD2_9LACT</name>
<evidence type="ECO:0000313" key="4">
    <source>
        <dbReference type="EMBL" id="PCR99962.1"/>
    </source>
</evidence>
<dbReference type="PANTHER" id="PTHR13504:SF40">
    <property type="entry name" value="FIDO DOMAIN-CONTAINING PROTEIN"/>
    <property type="match status" value="1"/>
</dbReference>
<feature type="binding site" evidence="2">
    <location>
        <begin position="278"/>
        <end position="279"/>
    </location>
    <ligand>
        <name>ATP</name>
        <dbReference type="ChEBI" id="CHEBI:30616"/>
    </ligand>
</feature>
<feature type="active site" evidence="1">
    <location>
        <position position="237"/>
    </location>
</feature>
<reference evidence="4 7" key="1">
    <citation type="submission" date="2014-12" db="EMBL/GenBank/DDBJ databases">
        <title>Draft genome sequences of 10 type strains of Lactococcus.</title>
        <authorList>
            <person name="Sun Z."/>
            <person name="Zhong Z."/>
            <person name="Liu W."/>
            <person name="Zhang W."/>
            <person name="Zhang H."/>
        </authorList>
    </citation>
    <scope>NUCLEOTIDE SEQUENCE [LARGE SCALE GENOMIC DNA]</scope>
    <source>
        <strain evidence="4 7">DSM 22330</strain>
    </source>
</reference>
<organism evidence="5 6">
    <name type="scientific">Pseudolactococcus chungangensis CAU 28 = DSM 22330</name>
    <dbReference type="NCBI Taxonomy" id="1122154"/>
    <lineage>
        <taxon>Bacteria</taxon>
        <taxon>Bacillati</taxon>
        <taxon>Bacillota</taxon>
        <taxon>Bacilli</taxon>
        <taxon>Lactobacillales</taxon>
        <taxon>Streptococcaceae</taxon>
        <taxon>Pseudolactococcus</taxon>
    </lineage>
</organism>
<evidence type="ECO:0000259" key="3">
    <source>
        <dbReference type="PROSITE" id="PS51459"/>
    </source>
</evidence>
<dbReference type="EMBL" id="JXJT01000033">
    <property type="protein sequence ID" value="PCR99962.1"/>
    <property type="molecule type" value="Genomic_DNA"/>
</dbReference>
<protein>
    <submittedName>
        <fullName evidence="5">Fic family protein</fullName>
    </submittedName>
</protein>
<accession>A0A1K2HJD2</accession>
<dbReference type="InterPro" id="IPR036597">
    <property type="entry name" value="Fido-like_dom_sf"/>
</dbReference>
<dbReference type="Proteomes" id="UP000218979">
    <property type="component" value="Unassembled WGS sequence"/>
</dbReference>
<dbReference type="AlphaFoldDB" id="A0A1K2HJD2"/>
<dbReference type="InterPro" id="IPR040198">
    <property type="entry name" value="Fido_containing"/>
</dbReference>
<feature type="binding site" evidence="2">
    <location>
        <position position="287"/>
    </location>
    <ligand>
        <name>ATP</name>
        <dbReference type="ChEBI" id="CHEBI:30616"/>
    </ligand>
</feature>
<evidence type="ECO:0000313" key="6">
    <source>
        <dbReference type="Proteomes" id="UP000185655"/>
    </source>
</evidence>
<feature type="binding site" evidence="2">
    <location>
        <begin position="241"/>
        <end position="248"/>
    </location>
    <ligand>
        <name>ATP</name>
        <dbReference type="ChEBI" id="CHEBI:30616"/>
    </ligand>
</feature>
<dbReference type="STRING" id="1122154.SAMN02746068_02089"/>
<dbReference type="Pfam" id="PF02661">
    <property type="entry name" value="Fic"/>
    <property type="match status" value="1"/>
</dbReference>
<dbReference type="PROSITE" id="PS51459">
    <property type="entry name" value="FIDO"/>
    <property type="match status" value="1"/>
</dbReference>
<dbReference type="Gene3D" id="1.10.3290.10">
    <property type="entry name" value="Fido-like domain"/>
    <property type="match status" value="1"/>
</dbReference>
<dbReference type="Proteomes" id="UP000185655">
    <property type="component" value="Unassembled WGS sequence"/>
</dbReference>
<reference evidence="5 6" key="2">
    <citation type="submission" date="2016-11" db="EMBL/GenBank/DDBJ databases">
        <authorList>
            <person name="Jaros S."/>
            <person name="Januszkiewicz K."/>
            <person name="Wedrychowicz H."/>
        </authorList>
    </citation>
    <scope>NUCLEOTIDE SEQUENCE [LARGE SCALE GENOMIC DNA]</scope>
    <source>
        <strain evidence="5 6">DSM 22330</strain>
    </source>
</reference>
<feature type="domain" description="Fido" evidence="3">
    <location>
        <begin position="150"/>
        <end position="307"/>
    </location>
</feature>
<dbReference type="EMBL" id="FPKS01000021">
    <property type="protein sequence ID" value="SFZ76797.1"/>
    <property type="molecule type" value="Genomic_DNA"/>
</dbReference>
<keyword evidence="2" id="KW-0547">Nucleotide-binding</keyword>
<dbReference type="SUPFAM" id="SSF140931">
    <property type="entry name" value="Fic-like"/>
    <property type="match status" value="1"/>
</dbReference>